<reference evidence="3 4" key="1">
    <citation type="submission" date="2018-08" db="EMBL/GenBank/DDBJ databases">
        <title>Genomic investigation of the strawberry pathogen Phytophthora fragariae indicates pathogenicity is determined by transcriptional variation in three key races.</title>
        <authorList>
            <person name="Adams T.M."/>
            <person name="Armitage A.D."/>
            <person name="Sobczyk M.K."/>
            <person name="Bates H.J."/>
            <person name="Dunwell J.M."/>
            <person name="Nellist C.F."/>
            <person name="Harrison R.J."/>
        </authorList>
    </citation>
    <scope>NUCLEOTIDE SEQUENCE [LARGE SCALE GENOMIC DNA]</scope>
    <source>
        <strain evidence="3 4">BC-1</strain>
    </source>
</reference>
<name>A0A6A3VU97_9STRA</name>
<sequence>MSSTSESGGGSAGPSAYHVMERDLKPWDLYSLDGAENPDRLDITKEYFTRYRQLRGKKTNNAYTHDALQRTWCAFIRRWNAAGREGLSFTSWLEDREATRSARSIGDPRTRVCEMLQREWRLCYVHLVEGCTRCQDRPRPTREEWERQVMDWALSEDERRWLGRYDRARRDLEVAASRGSGRRETRERARSRSRSRSPGHVRWRRSRSRSPAPARPRSRSRDRGRLQEGGYGAPTYPQPASVQASAPDSASRVPADEWRAYSQYQGNREGDSRGWREYRDQPSAPRRIAAPPMHPQTAGAHHPGTEFAAAALGSERTDASEHLTPQHYRLMVREADQARDEAMEAQNLAESARDRAATRSEQGRREMMERLRHLESIVCGAPRSATPSREEQGLWPTRRHRRQRGGSDYAPAAGTQAPGRNRRRNVGLETPDVKRRVQTHSGRNV</sequence>
<comment type="caution">
    <text evidence="3">The sequence shown here is derived from an EMBL/GenBank/DDBJ whole genome shotgun (WGS) entry which is preliminary data.</text>
</comment>
<feature type="compositionally biased region" description="Basic and acidic residues" evidence="2">
    <location>
        <begin position="268"/>
        <end position="280"/>
    </location>
</feature>
<feature type="region of interest" description="Disordered" evidence="2">
    <location>
        <begin position="175"/>
        <end position="302"/>
    </location>
</feature>
<organism evidence="3 4">
    <name type="scientific">Phytophthora fragariae</name>
    <dbReference type="NCBI Taxonomy" id="53985"/>
    <lineage>
        <taxon>Eukaryota</taxon>
        <taxon>Sar</taxon>
        <taxon>Stramenopiles</taxon>
        <taxon>Oomycota</taxon>
        <taxon>Peronosporomycetes</taxon>
        <taxon>Peronosporales</taxon>
        <taxon>Peronosporaceae</taxon>
        <taxon>Phytophthora</taxon>
    </lineage>
</organism>
<feature type="compositionally biased region" description="Polar residues" evidence="2">
    <location>
        <begin position="238"/>
        <end position="248"/>
    </location>
</feature>
<evidence type="ECO:0000256" key="2">
    <source>
        <dbReference type="SAM" id="MobiDB-lite"/>
    </source>
</evidence>
<gene>
    <name evidence="3" type="ORF">PF002_g29285</name>
</gene>
<feature type="coiled-coil region" evidence="1">
    <location>
        <begin position="328"/>
        <end position="355"/>
    </location>
</feature>
<evidence type="ECO:0000313" key="4">
    <source>
        <dbReference type="Proteomes" id="UP000440367"/>
    </source>
</evidence>
<proteinExistence type="predicted"/>
<dbReference type="Proteomes" id="UP000440367">
    <property type="component" value="Unassembled WGS sequence"/>
</dbReference>
<dbReference type="AlphaFoldDB" id="A0A6A3VU97"/>
<feature type="compositionally biased region" description="Basic residues" evidence="2">
    <location>
        <begin position="191"/>
        <end position="208"/>
    </location>
</feature>
<evidence type="ECO:0000256" key="1">
    <source>
        <dbReference type="SAM" id="Coils"/>
    </source>
</evidence>
<protein>
    <submittedName>
        <fullName evidence="3">Uncharacterized protein</fullName>
    </submittedName>
</protein>
<accession>A0A6A3VU97</accession>
<dbReference type="EMBL" id="QXGD01003937">
    <property type="protein sequence ID" value="KAE9173531.1"/>
    <property type="molecule type" value="Genomic_DNA"/>
</dbReference>
<feature type="compositionally biased region" description="Basic and acidic residues" evidence="2">
    <location>
        <begin position="181"/>
        <end position="190"/>
    </location>
</feature>
<evidence type="ECO:0000313" key="3">
    <source>
        <dbReference type="EMBL" id="KAE9173531.1"/>
    </source>
</evidence>
<feature type="region of interest" description="Disordered" evidence="2">
    <location>
        <begin position="382"/>
        <end position="445"/>
    </location>
</feature>
<keyword evidence="1" id="KW-0175">Coiled coil</keyword>